<dbReference type="AlphaFoldDB" id="F3ZUR9"/>
<proteinExistence type="predicted"/>
<sequence>MHYVDGVAITHSHPFSHSHSHSHSACQCVALDRFTHFDASTDILFSFLPQLFCITFEYVELIEDHIPSVYTPYLLLRGPPSAFFYRIK</sequence>
<accession>F3ZUR9</accession>
<name>F3ZUR9_9BACE</name>
<gene>
    <name evidence="1" type="ORF">Bcop_1175</name>
</gene>
<evidence type="ECO:0000313" key="2">
    <source>
        <dbReference type="Proteomes" id="UP000018439"/>
    </source>
</evidence>
<reference evidence="1 2" key="1">
    <citation type="journal article" date="2011" name="Stand. Genomic Sci.">
        <title>Non-contiguous finished genome sequence of Bacteroides coprosuis type strain (PC139).</title>
        <authorList>
            <person name="Land M."/>
            <person name="Held B."/>
            <person name="Gronow S."/>
            <person name="Abt B."/>
            <person name="Lucas S."/>
            <person name="Del Rio T.G."/>
            <person name="Nolan M."/>
            <person name="Tice H."/>
            <person name="Cheng J.F."/>
            <person name="Pitluck S."/>
            <person name="Liolios K."/>
            <person name="Pagani I."/>
            <person name="Ivanova N."/>
            <person name="Mavromatis K."/>
            <person name="Mikhailova N."/>
            <person name="Pati A."/>
            <person name="Tapia R."/>
            <person name="Han C."/>
            <person name="Goodwin L."/>
            <person name="Chen A."/>
            <person name="Palaniappan K."/>
            <person name="Hauser L."/>
            <person name="Brambilla E.M."/>
            <person name="Rohde M."/>
            <person name="Goker M."/>
            <person name="Detter J.C."/>
            <person name="Woyke T."/>
            <person name="Bristow J."/>
            <person name="Eisen J.A."/>
            <person name="Markowitz V."/>
            <person name="Hugenholtz P."/>
            <person name="Kyrpides N.C."/>
            <person name="Klenk H.P."/>
            <person name="Lapidus A."/>
        </authorList>
    </citation>
    <scope>NUCLEOTIDE SEQUENCE [LARGE SCALE GENOMIC DNA]</scope>
    <source>
        <strain evidence="1 2">DSM 18011</strain>
    </source>
</reference>
<dbReference type="HOGENOM" id="CLU_2462614_0_0_10"/>
<dbReference type="STRING" id="679937.Bcop_1175"/>
<keyword evidence="2" id="KW-1185">Reference proteome</keyword>
<dbReference type="EMBL" id="CM001167">
    <property type="protein sequence ID" value="EGJ71379.1"/>
    <property type="molecule type" value="Genomic_DNA"/>
</dbReference>
<dbReference type="Proteomes" id="UP000018439">
    <property type="component" value="Chromosome"/>
</dbReference>
<organism evidence="1 2">
    <name type="scientific">Bacteroides coprosuis DSM 18011</name>
    <dbReference type="NCBI Taxonomy" id="679937"/>
    <lineage>
        <taxon>Bacteria</taxon>
        <taxon>Pseudomonadati</taxon>
        <taxon>Bacteroidota</taxon>
        <taxon>Bacteroidia</taxon>
        <taxon>Bacteroidales</taxon>
        <taxon>Bacteroidaceae</taxon>
        <taxon>Bacteroides</taxon>
    </lineage>
</organism>
<protein>
    <submittedName>
        <fullName evidence="1">Uncharacterized protein</fullName>
    </submittedName>
</protein>
<evidence type="ECO:0000313" key="1">
    <source>
        <dbReference type="EMBL" id="EGJ71379.1"/>
    </source>
</evidence>